<dbReference type="PROSITE" id="PS51257">
    <property type="entry name" value="PROKAR_LIPOPROTEIN"/>
    <property type="match status" value="1"/>
</dbReference>
<keyword evidence="3" id="KW-0732">Signal</keyword>
<organism evidence="5 6">
    <name type="scientific">Candidatus Prevotella avicola</name>
    <dbReference type="NCBI Taxonomy" id="2838738"/>
    <lineage>
        <taxon>Bacteria</taxon>
        <taxon>Pseudomonadati</taxon>
        <taxon>Bacteroidota</taxon>
        <taxon>Bacteroidia</taxon>
        <taxon>Bacteroidales</taxon>
        <taxon>Prevotellaceae</taxon>
        <taxon>Prevotella</taxon>
    </lineage>
</organism>
<evidence type="ECO:0000313" key="6">
    <source>
        <dbReference type="Proteomes" id="UP000824055"/>
    </source>
</evidence>
<feature type="coiled-coil region" evidence="1">
    <location>
        <begin position="111"/>
        <end position="166"/>
    </location>
</feature>
<proteinExistence type="predicted"/>
<sequence>MNKVFFAIVGTLFLTSCANTFNISGTSNVSTLDGRMLYLKVIQDNELANIDSCDVLHGQFRFGGPLDSVQVAHIFMDEENVMPVVLEGGKIQVRLDDTQMTVTGTPLNEALTEYSQEIKKLNGELQELAHEEYQGIANNKNMEEVYRHLSNRQEKLSQKLDNITSRFVIDNFDNVLGPWAFMAYVSRYQYPITDPWIEDIMSKATSTFKNNYFVKDYYAKAQENEQIINGMKDPETATPPITDPNAAPAPTPNELAMPADSSSIMK</sequence>
<dbReference type="Pfam" id="PF14289">
    <property type="entry name" value="DUF4369"/>
    <property type="match status" value="1"/>
</dbReference>
<comment type="caution">
    <text evidence="5">The sequence shown here is derived from an EMBL/GenBank/DDBJ whole genome shotgun (WGS) entry which is preliminary data.</text>
</comment>
<name>A0A9D2FZB9_9BACT</name>
<feature type="region of interest" description="Disordered" evidence="2">
    <location>
        <begin position="231"/>
        <end position="266"/>
    </location>
</feature>
<keyword evidence="1" id="KW-0175">Coiled coil</keyword>
<gene>
    <name evidence="5" type="ORF">H9966_07590</name>
</gene>
<reference evidence="5" key="2">
    <citation type="submission" date="2021-04" db="EMBL/GenBank/DDBJ databases">
        <authorList>
            <person name="Gilroy R."/>
        </authorList>
    </citation>
    <scope>NUCLEOTIDE SEQUENCE</scope>
    <source>
        <strain evidence="5">ChiHecec3B27-8219</strain>
    </source>
</reference>
<protein>
    <submittedName>
        <fullName evidence="5">DUF4369 domain-containing protein</fullName>
    </submittedName>
</protein>
<feature type="signal peptide" evidence="3">
    <location>
        <begin position="1"/>
        <end position="18"/>
    </location>
</feature>
<dbReference type="EMBL" id="DXBE01000055">
    <property type="protein sequence ID" value="HIZ69723.1"/>
    <property type="molecule type" value="Genomic_DNA"/>
</dbReference>
<feature type="chain" id="PRO_5039461275" evidence="3">
    <location>
        <begin position="19"/>
        <end position="266"/>
    </location>
</feature>
<evidence type="ECO:0000259" key="4">
    <source>
        <dbReference type="Pfam" id="PF14289"/>
    </source>
</evidence>
<evidence type="ECO:0000256" key="1">
    <source>
        <dbReference type="SAM" id="Coils"/>
    </source>
</evidence>
<dbReference type="InterPro" id="IPR025380">
    <property type="entry name" value="DUF4369"/>
</dbReference>
<evidence type="ECO:0000256" key="3">
    <source>
        <dbReference type="SAM" id="SignalP"/>
    </source>
</evidence>
<dbReference type="Proteomes" id="UP000824055">
    <property type="component" value="Unassembled WGS sequence"/>
</dbReference>
<accession>A0A9D2FZB9</accession>
<evidence type="ECO:0000313" key="5">
    <source>
        <dbReference type="EMBL" id="HIZ69723.1"/>
    </source>
</evidence>
<evidence type="ECO:0000256" key="2">
    <source>
        <dbReference type="SAM" id="MobiDB-lite"/>
    </source>
</evidence>
<reference evidence="5" key="1">
    <citation type="journal article" date="2021" name="PeerJ">
        <title>Extensive microbial diversity within the chicken gut microbiome revealed by metagenomics and culture.</title>
        <authorList>
            <person name="Gilroy R."/>
            <person name="Ravi A."/>
            <person name="Getino M."/>
            <person name="Pursley I."/>
            <person name="Horton D.L."/>
            <person name="Alikhan N.F."/>
            <person name="Baker D."/>
            <person name="Gharbi K."/>
            <person name="Hall N."/>
            <person name="Watson M."/>
            <person name="Adriaenssens E.M."/>
            <person name="Foster-Nyarko E."/>
            <person name="Jarju S."/>
            <person name="Secka A."/>
            <person name="Antonio M."/>
            <person name="Oren A."/>
            <person name="Chaudhuri R.R."/>
            <person name="La Ragione R."/>
            <person name="Hildebrand F."/>
            <person name="Pallen M.J."/>
        </authorList>
    </citation>
    <scope>NUCLEOTIDE SEQUENCE</scope>
    <source>
        <strain evidence="5">ChiHecec3B27-8219</strain>
    </source>
</reference>
<feature type="domain" description="DUF4369" evidence="4">
    <location>
        <begin position="21"/>
        <end position="110"/>
    </location>
</feature>
<feature type="compositionally biased region" description="Low complexity" evidence="2">
    <location>
        <begin position="236"/>
        <end position="248"/>
    </location>
</feature>
<dbReference type="AlphaFoldDB" id="A0A9D2FZB9"/>